<accession>Q83GP7</accession>
<dbReference type="EC" id="2.2.1.6" evidence="5"/>
<dbReference type="AlphaFoldDB" id="Q83GP7"/>
<dbReference type="GO" id="GO:0009099">
    <property type="term" value="P:L-valine biosynthetic process"/>
    <property type="evidence" value="ECO:0007669"/>
    <property type="project" value="TreeGrafter"/>
</dbReference>
<dbReference type="InterPro" id="IPR054480">
    <property type="entry name" value="AHAS_small-like_ACT"/>
</dbReference>
<name>Q83GP7_TROWT</name>
<evidence type="ECO:0000256" key="2">
    <source>
        <dbReference type="ARBA" id="ARBA00005025"/>
    </source>
</evidence>
<sequence>MSSVKTLWFGQWFRKGLVIHILSIYRMYHPFGTIMNRDVTISVLAKDTPGLLARLSCVFSRRGKNIISFSAVRDLDKIGFSRITIVCDPENIDQIIKQLNKLVDVLDARLDNYG</sequence>
<dbReference type="KEGG" id="twh:TWT_206"/>
<dbReference type="InterPro" id="IPR004789">
    <property type="entry name" value="Acetalactate_synth_ssu"/>
</dbReference>
<evidence type="ECO:0000256" key="1">
    <source>
        <dbReference type="ARBA" id="ARBA00004974"/>
    </source>
</evidence>
<dbReference type="CDD" id="cd04878">
    <property type="entry name" value="ACT_AHAS"/>
    <property type="match status" value="1"/>
</dbReference>
<evidence type="ECO:0000313" key="12">
    <source>
        <dbReference type="Proteomes" id="UP000002200"/>
    </source>
</evidence>
<feature type="domain" description="ACT" evidence="10">
    <location>
        <begin position="40"/>
        <end position="113"/>
    </location>
</feature>
<comment type="pathway">
    <text evidence="1">Amino-acid biosynthesis; L-isoleucine biosynthesis; L-isoleucine from 2-oxobutanoate: step 1/4.</text>
</comment>
<keyword evidence="6" id="KW-0028">Amino-acid biosynthesis</keyword>
<dbReference type="GO" id="GO:1990610">
    <property type="term" value="F:acetolactate synthase regulator activity"/>
    <property type="evidence" value="ECO:0007669"/>
    <property type="project" value="InterPro"/>
</dbReference>
<keyword evidence="12" id="KW-1185">Reference proteome</keyword>
<dbReference type="GO" id="GO:0003984">
    <property type="term" value="F:acetolactate synthase activity"/>
    <property type="evidence" value="ECO:0007669"/>
    <property type="project" value="UniProtKB-EC"/>
</dbReference>
<dbReference type="InterPro" id="IPR039557">
    <property type="entry name" value="AHAS_ACT"/>
</dbReference>
<evidence type="ECO:0000259" key="10">
    <source>
        <dbReference type="PROSITE" id="PS51671"/>
    </source>
</evidence>
<dbReference type="PROSITE" id="PS51671">
    <property type="entry name" value="ACT"/>
    <property type="match status" value="1"/>
</dbReference>
<evidence type="ECO:0000256" key="8">
    <source>
        <dbReference type="ARBA" id="ARBA00031510"/>
    </source>
</evidence>
<dbReference type="PANTHER" id="PTHR30239">
    <property type="entry name" value="ACETOLACTATE SYNTHASE SMALL SUBUNIT"/>
    <property type="match status" value="1"/>
</dbReference>
<comment type="similarity">
    <text evidence="3">Belongs to the acetolactate synthase small subunit family.</text>
</comment>
<dbReference type="InterPro" id="IPR002912">
    <property type="entry name" value="ACT_dom"/>
</dbReference>
<evidence type="ECO:0000256" key="6">
    <source>
        <dbReference type="ARBA" id="ARBA00022605"/>
    </source>
</evidence>
<dbReference type="PANTHER" id="PTHR30239:SF0">
    <property type="entry name" value="ACETOLACTATE SYNTHASE SMALL SUBUNIT 1, CHLOROPLASTIC"/>
    <property type="match status" value="1"/>
</dbReference>
<comment type="catalytic activity">
    <reaction evidence="9">
        <text>2 pyruvate + H(+) = (2S)-2-acetolactate + CO2</text>
        <dbReference type="Rhea" id="RHEA:25249"/>
        <dbReference type="ChEBI" id="CHEBI:15361"/>
        <dbReference type="ChEBI" id="CHEBI:15378"/>
        <dbReference type="ChEBI" id="CHEBI:16526"/>
        <dbReference type="ChEBI" id="CHEBI:58476"/>
        <dbReference type="EC" id="2.2.1.6"/>
    </reaction>
</comment>
<comment type="pathway">
    <text evidence="2">Amino-acid biosynthesis; L-valine biosynthesis; L-valine from pyruvate: step 1/4.</text>
</comment>
<evidence type="ECO:0000256" key="4">
    <source>
        <dbReference type="ARBA" id="ARBA00011744"/>
    </source>
</evidence>
<dbReference type="Pfam" id="PF22629">
    <property type="entry name" value="ACT_AHAS_ss"/>
    <property type="match status" value="1"/>
</dbReference>
<keyword evidence="11" id="KW-0808">Transferase</keyword>
<evidence type="ECO:0000256" key="3">
    <source>
        <dbReference type="ARBA" id="ARBA00006341"/>
    </source>
</evidence>
<organism evidence="11 12">
    <name type="scientific">Tropheryma whipplei (strain Twist)</name>
    <name type="common">Whipple's bacillus</name>
    <dbReference type="NCBI Taxonomy" id="203267"/>
    <lineage>
        <taxon>Bacteria</taxon>
        <taxon>Bacillati</taxon>
        <taxon>Actinomycetota</taxon>
        <taxon>Actinomycetes</taxon>
        <taxon>Micrococcales</taxon>
        <taxon>Tropherymataceae</taxon>
        <taxon>Tropheryma</taxon>
    </lineage>
</organism>
<dbReference type="EMBL" id="AE014184">
    <property type="protein sequence ID" value="AAO44303.1"/>
    <property type="molecule type" value="Genomic_DNA"/>
</dbReference>
<dbReference type="InterPro" id="IPR045865">
    <property type="entry name" value="ACT-like_dom_sf"/>
</dbReference>
<comment type="subunit">
    <text evidence="4">Dimer of large and small chains.</text>
</comment>
<dbReference type="SUPFAM" id="SSF55021">
    <property type="entry name" value="ACT-like"/>
    <property type="match status" value="1"/>
</dbReference>
<evidence type="ECO:0000313" key="11">
    <source>
        <dbReference type="EMBL" id="AAO44303.1"/>
    </source>
</evidence>
<dbReference type="GO" id="GO:0005829">
    <property type="term" value="C:cytosol"/>
    <property type="evidence" value="ECO:0007669"/>
    <property type="project" value="TreeGrafter"/>
</dbReference>
<dbReference type="eggNOG" id="COG0440">
    <property type="taxonomic scope" value="Bacteria"/>
</dbReference>
<dbReference type="Proteomes" id="UP000002200">
    <property type="component" value="Chromosome"/>
</dbReference>
<dbReference type="Gene3D" id="3.30.70.260">
    <property type="match status" value="1"/>
</dbReference>
<reference evidence="11 12" key="1">
    <citation type="journal article" date="2003" name="Genome Res.">
        <title>Tropheryma whipplei twist: a human pathogenic Actinobacteria with a reduced genome.</title>
        <authorList>
            <person name="Raoult D."/>
            <person name="Ogata H."/>
            <person name="Audic S."/>
            <person name="Robert C."/>
            <person name="Suhre K."/>
            <person name="Drancourt M."/>
            <person name="Claverie J.-M."/>
        </authorList>
    </citation>
    <scope>NUCLEOTIDE SEQUENCE [LARGE SCALE GENOMIC DNA]</scope>
    <source>
        <strain evidence="11 12">Twist</strain>
    </source>
</reference>
<dbReference type="HOGENOM" id="CLU_170437_0_0_11"/>
<evidence type="ECO:0000256" key="5">
    <source>
        <dbReference type="ARBA" id="ARBA00013145"/>
    </source>
</evidence>
<gene>
    <name evidence="11" type="primary">ilvH</name>
    <name evidence="11" type="ordered locus">TWT_206</name>
</gene>
<proteinExistence type="inferred from homology"/>
<protein>
    <recommendedName>
        <fullName evidence="5">acetolactate synthase</fullName>
        <ecNumber evidence="5">2.2.1.6</ecNumber>
    </recommendedName>
    <alternativeName>
        <fullName evidence="8">Acetohydroxy-acid synthase small subunit</fullName>
    </alternativeName>
</protein>
<evidence type="ECO:0000256" key="9">
    <source>
        <dbReference type="ARBA" id="ARBA00048670"/>
    </source>
</evidence>
<evidence type="ECO:0000256" key="7">
    <source>
        <dbReference type="ARBA" id="ARBA00023304"/>
    </source>
</evidence>
<keyword evidence="7" id="KW-0100">Branched-chain amino acid biosynthesis</keyword>
<dbReference type="GO" id="GO:0009097">
    <property type="term" value="P:isoleucine biosynthetic process"/>
    <property type="evidence" value="ECO:0007669"/>
    <property type="project" value="TreeGrafter"/>
</dbReference>
<dbReference type="STRING" id="203267.TWT_206"/>